<comment type="function">
    <text evidence="9">Catalyzes the conversion of 1-hydroxy-2-methyl-2-(E)-butenyl 4-diphosphate (HMBPP) into a mixture of isopentenyl diphosphate (IPP) and dimethylallyl diphosphate (DMAPP). Acts in the terminal step of the DOXP/MEP pathway for isoprenoid precursor biosynthesis.</text>
</comment>
<name>A0A532V608_UNCT6</name>
<dbReference type="AlphaFoldDB" id="A0A532V608"/>
<evidence type="ECO:0000256" key="7">
    <source>
        <dbReference type="ARBA" id="ARBA00023014"/>
    </source>
</evidence>
<evidence type="ECO:0000256" key="6">
    <source>
        <dbReference type="ARBA" id="ARBA00023004"/>
    </source>
</evidence>
<feature type="binding site" evidence="9">
    <location>
        <position position="221"/>
    </location>
    <ligand>
        <name>isopentenyl diphosphate</name>
        <dbReference type="ChEBI" id="CHEBI:128769"/>
    </ligand>
</feature>
<reference evidence="11 12" key="1">
    <citation type="submission" date="2017-06" db="EMBL/GenBank/DDBJ databases">
        <title>Novel microbial phyla capable of carbon fixation and sulfur reduction in deep-sea sediments.</title>
        <authorList>
            <person name="Huang J."/>
            <person name="Baker B."/>
            <person name="Wang Y."/>
        </authorList>
    </citation>
    <scope>NUCLEOTIDE SEQUENCE [LARGE SCALE GENOMIC DNA]</scope>
    <source>
        <strain evidence="11">B3_TA06</strain>
    </source>
</reference>
<dbReference type="GO" id="GO:0016114">
    <property type="term" value="P:terpenoid biosynthetic process"/>
    <property type="evidence" value="ECO:0007669"/>
    <property type="project" value="UniProtKB-UniRule"/>
</dbReference>
<evidence type="ECO:0000256" key="2">
    <source>
        <dbReference type="ARBA" id="ARBA00022485"/>
    </source>
</evidence>
<keyword evidence="5 10" id="KW-1133">Transmembrane helix</keyword>
<dbReference type="PANTHER" id="PTHR30426">
    <property type="entry name" value="4-HYDROXY-3-METHYLBUT-2-ENYL DIPHOSPHATE REDUCTASE"/>
    <property type="match status" value="1"/>
</dbReference>
<evidence type="ECO:0000256" key="4">
    <source>
        <dbReference type="ARBA" id="ARBA00022723"/>
    </source>
</evidence>
<feature type="binding site" evidence="9">
    <location>
        <position position="221"/>
    </location>
    <ligand>
        <name>(2E)-4-hydroxy-3-methylbut-2-enyl diphosphate</name>
        <dbReference type="ChEBI" id="CHEBI:128753"/>
    </ligand>
</feature>
<feature type="binding site" evidence="9">
    <location>
        <position position="193"/>
    </location>
    <ligand>
        <name>[4Fe-4S] cluster</name>
        <dbReference type="ChEBI" id="CHEBI:49883"/>
    </ligand>
</feature>
<comment type="caution">
    <text evidence="11">The sequence shown here is derived from an EMBL/GenBank/DDBJ whole genome shotgun (WGS) entry which is preliminary data.</text>
</comment>
<dbReference type="GO" id="GO:0016020">
    <property type="term" value="C:membrane"/>
    <property type="evidence" value="ECO:0007669"/>
    <property type="project" value="UniProtKB-SubCell"/>
</dbReference>
<feature type="transmembrane region" description="Helical" evidence="10">
    <location>
        <begin position="524"/>
        <end position="542"/>
    </location>
</feature>
<comment type="cofactor">
    <cofactor evidence="9">
        <name>[4Fe-4S] cluster</name>
        <dbReference type="ChEBI" id="CHEBI:49883"/>
    </cofactor>
    <text evidence="9">Binds 1 [4Fe-4S] cluster per subunit.</text>
</comment>
<evidence type="ECO:0000256" key="10">
    <source>
        <dbReference type="SAM" id="Phobius"/>
    </source>
</evidence>
<keyword evidence="8 10" id="KW-0472">Membrane</keyword>
<feature type="transmembrane region" description="Helical" evidence="10">
    <location>
        <begin position="367"/>
        <end position="386"/>
    </location>
</feature>
<feature type="binding site" evidence="9">
    <location>
        <position position="123"/>
    </location>
    <ligand>
        <name>dimethylallyl diphosphate</name>
        <dbReference type="ChEBI" id="CHEBI:57623"/>
    </ligand>
</feature>
<evidence type="ECO:0000313" key="12">
    <source>
        <dbReference type="Proteomes" id="UP000317778"/>
    </source>
</evidence>
<evidence type="ECO:0000256" key="9">
    <source>
        <dbReference type="HAMAP-Rule" id="MF_00191"/>
    </source>
</evidence>
<protein>
    <recommendedName>
        <fullName evidence="9">4-hydroxy-3-methylbut-2-enyl diphosphate reductase</fullName>
        <shortName evidence="9">HMBPP reductase</shortName>
        <ecNumber evidence="9">1.17.7.4</ecNumber>
    </recommendedName>
</protein>
<keyword evidence="7 9" id="KW-0411">Iron-sulfur</keyword>
<comment type="subcellular location">
    <subcellularLocation>
        <location evidence="1">Membrane</location>
        <topology evidence="1">Multi-pass membrane protein</topology>
    </subcellularLocation>
</comment>
<sequence>MKIKLARTSGFCYGVRRAVNRTFDEALHADNLYTLGELIHNPQVLEILKLRGVKIAESVDEIPDGASVIIRSHGVSPQIKAELGKRGLRIIDATCPRVVRVQQLAERAGRRARHVIIFGDREHSEVKGIAAHAGRRVSIVKDLKGLRRALRRIPRKEKITLLAQSTQNLSAWEELKREVCRLKPDAQIHETICGATDERQSEVRELAREVKAMVVVGGLRSANTRRLAEVAREEGIPAFHVETEADLAANKLGRFEVVGVAAGASTPSWMIRRVLHAMELVGKRRSFVSFLQEVWRFIVRSNILVAFAAAQLVYTSSRLQGIEPELYYQWIVAAYIFGMHLLNHFTDVFSIQINYPARVGFYARFRRLLLTLGLLGIGSTLVVSYLLGPFTFILILAMSLLGLIYRVELFGKRRLGAHRLMDIPGSKDLFLGLAWTVVIALLVVPASGSTFSPATGITALFVFSLAFTRSLVYSIRDVQGDRMVGRETIPVLIGESLTRRLGAVVLFLAACGLVASFILGWCSVLALLLIFNLVYAFVMLWLTRGEKVYSDVLFETIVEGNLICSHLVAYGVHLAGFA</sequence>
<feature type="binding site" evidence="9">
    <location>
        <position position="223"/>
    </location>
    <ligand>
        <name>(2E)-4-hydroxy-3-methylbut-2-enyl diphosphate</name>
        <dbReference type="ChEBI" id="CHEBI:128753"/>
    </ligand>
</feature>
<feature type="binding site" evidence="9">
    <location>
        <position position="73"/>
    </location>
    <ligand>
        <name>dimethylallyl diphosphate</name>
        <dbReference type="ChEBI" id="CHEBI:57623"/>
    </ligand>
</feature>
<feature type="active site" description="Proton donor" evidence="9">
    <location>
        <position position="125"/>
    </location>
</feature>
<dbReference type="GO" id="GO:0051745">
    <property type="term" value="F:4-hydroxy-3-methylbut-2-enyl diphosphate reductase activity"/>
    <property type="evidence" value="ECO:0007669"/>
    <property type="project" value="UniProtKB-UniRule"/>
</dbReference>
<feature type="binding site" evidence="9">
    <location>
        <position position="223"/>
    </location>
    <ligand>
        <name>isopentenyl diphosphate</name>
        <dbReference type="ChEBI" id="CHEBI:128769"/>
    </ligand>
</feature>
<evidence type="ECO:0000256" key="1">
    <source>
        <dbReference type="ARBA" id="ARBA00004141"/>
    </source>
</evidence>
<comment type="caution">
    <text evidence="9">Lacks conserved residue(s) required for the propagation of feature annotation.</text>
</comment>
<feature type="binding site" evidence="9">
    <location>
        <position position="123"/>
    </location>
    <ligand>
        <name>(2E)-4-hydroxy-3-methylbut-2-enyl diphosphate</name>
        <dbReference type="ChEBI" id="CHEBI:128753"/>
    </ligand>
</feature>
<dbReference type="Gene3D" id="3.40.50.11270">
    <property type="match status" value="1"/>
</dbReference>
<feature type="binding site" evidence="9">
    <location>
        <position position="40"/>
    </location>
    <ligand>
        <name>isopentenyl diphosphate</name>
        <dbReference type="ChEBI" id="CHEBI:128769"/>
    </ligand>
</feature>
<keyword evidence="9" id="KW-0414">Isoprene biosynthesis</keyword>
<keyword evidence="3 10" id="KW-0812">Transmembrane</keyword>
<dbReference type="InterPro" id="IPR003451">
    <property type="entry name" value="LytB/IspH"/>
</dbReference>
<feature type="binding site" evidence="9">
    <location>
        <position position="265"/>
    </location>
    <ligand>
        <name>isopentenyl diphosphate</name>
        <dbReference type="ChEBI" id="CHEBI:128769"/>
    </ligand>
</feature>
<dbReference type="InterPro" id="IPR000537">
    <property type="entry name" value="UbiA_prenyltransferase"/>
</dbReference>
<accession>A0A532V608</accession>
<dbReference type="Pfam" id="PF01040">
    <property type="entry name" value="UbiA"/>
    <property type="match status" value="1"/>
</dbReference>
<feature type="binding site" evidence="9">
    <location>
        <position position="265"/>
    </location>
    <ligand>
        <name>dimethylallyl diphosphate</name>
        <dbReference type="ChEBI" id="CHEBI:57623"/>
    </ligand>
</feature>
<dbReference type="Gene3D" id="3.40.1010.20">
    <property type="entry name" value="4-hydroxy-3-methylbut-2-enyl diphosphate reductase, catalytic domain"/>
    <property type="match status" value="2"/>
</dbReference>
<keyword evidence="4 9" id="KW-0479">Metal-binding</keyword>
<feature type="transmembrane region" description="Helical" evidence="10">
    <location>
        <begin position="392"/>
        <end position="409"/>
    </location>
</feature>
<dbReference type="UniPathway" id="UPA00056">
    <property type="reaction ID" value="UER00097"/>
</dbReference>
<dbReference type="EC" id="1.17.7.4" evidence="9"/>
<evidence type="ECO:0000256" key="8">
    <source>
        <dbReference type="ARBA" id="ARBA00023136"/>
    </source>
</evidence>
<dbReference type="UniPathway" id="UPA00059">
    <property type="reaction ID" value="UER00105"/>
</dbReference>
<dbReference type="GO" id="GO:0019288">
    <property type="term" value="P:isopentenyl diphosphate biosynthetic process, methylerythritol 4-phosphate pathway"/>
    <property type="evidence" value="ECO:0007669"/>
    <property type="project" value="UniProtKB-UniRule"/>
</dbReference>
<feature type="transmembrane region" description="Helical" evidence="10">
    <location>
        <begin position="497"/>
        <end position="518"/>
    </location>
</feature>
<feature type="transmembrane region" description="Helical" evidence="10">
    <location>
        <begin position="326"/>
        <end position="346"/>
    </location>
</feature>
<dbReference type="HAMAP" id="MF_00191">
    <property type="entry name" value="IspH"/>
    <property type="match status" value="1"/>
</dbReference>
<feature type="binding site" evidence="9">
    <location>
        <position position="165"/>
    </location>
    <ligand>
        <name>(2E)-4-hydroxy-3-methylbut-2-enyl diphosphate</name>
        <dbReference type="ChEBI" id="CHEBI:128753"/>
    </ligand>
</feature>
<dbReference type="GO" id="GO:0046872">
    <property type="term" value="F:metal ion binding"/>
    <property type="evidence" value="ECO:0007669"/>
    <property type="project" value="UniProtKB-KW"/>
</dbReference>
<feature type="binding site" evidence="9">
    <location>
        <position position="73"/>
    </location>
    <ligand>
        <name>isopentenyl diphosphate</name>
        <dbReference type="ChEBI" id="CHEBI:128769"/>
    </ligand>
</feature>
<dbReference type="GO" id="GO:0051539">
    <property type="term" value="F:4 iron, 4 sulfur cluster binding"/>
    <property type="evidence" value="ECO:0007669"/>
    <property type="project" value="UniProtKB-UniRule"/>
</dbReference>
<evidence type="ECO:0000313" key="11">
    <source>
        <dbReference type="EMBL" id="TKJ42636.1"/>
    </source>
</evidence>
<feature type="binding site" evidence="9">
    <location>
        <position position="40"/>
    </location>
    <ligand>
        <name>(2E)-4-hydroxy-3-methylbut-2-enyl diphosphate</name>
        <dbReference type="ChEBI" id="CHEBI:128753"/>
    </ligand>
</feature>
<organism evidence="11 12">
    <name type="scientific">candidate division TA06 bacterium B3_TA06</name>
    <dbReference type="NCBI Taxonomy" id="2012487"/>
    <lineage>
        <taxon>Bacteria</taxon>
        <taxon>Bacteria division TA06</taxon>
    </lineage>
</organism>
<dbReference type="CDD" id="cd13967">
    <property type="entry name" value="PT_UbiA_5"/>
    <property type="match status" value="1"/>
</dbReference>
<dbReference type="Pfam" id="PF02401">
    <property type="entry name" value="LYTB"/>
    <property type="match status" value="1"/>
</dbReference>
<feature type="binding site" evidence="9">
    <location>
        <position position="40"/>
    </location>
    <ligand>
        <name>dimethylallyl diphosphate</name>
        <dbReference type="ChEBI" id="CHEBI:57623"/>
    </ligand>
</feature>
<gene>
    <name evidence="9 11" type="primary">ispH</name>
    <name evidence="11" type="ORF">CEE36_06970</name>
</gene>
<comment type="catalytic activity">
    <reaction evidence="9">
        <text>isopentenyl diphosphate + 2 oxidized [2Fe-2S]-[ferredoxin] + H2O = (2E)-4-hydroxy-3-methylbut-2-enyl diphosphate + 2 reduced [2Fe-2S]-[ferredoxin] + 2 H(+)</text>
        <dbReference type="Rhea" id="RHEA:24488"/>
        <dbReference type="Rhea" id="RHEA-COMP:10000"/>
        <dbReference type="Rhea" id="RHEA-COMP:10001"/>
        <dbReference type="ChEBI" id="CHEBI:15377"/>
        <dbReference type="ChEBI" id="CHEBI:15378"/>
        <dbReference type="ChEBI" id="CHEBI:33737"/>
        <dbReference type="ChEBI" id="CHEBI:33738"/>
        <dbReference type="ChEBI" id="CHEBI:128753"/>
        <dbReference type="ChEBI" id="CHEBI:128769"/>
        <dbReference type="EC" id="1.17.7.4"/>
    </reaction>
</comment>
<feature type="binding site" evidence="9">
    <location>
        <position position="223"/>
    </location>
    <ligand>
        <name>dimethylallyl diphosphate</name>
        <dbReference type="ChEBI" id="CHEBI:57623"/>
    </ligand>
</feature>
<comment type="catalytic activity">
    <reaction evidence="9">
        <text>dimethylallyl diphosphate + 2 oxidized [2Fe-2S]-[ferredoxin] + H2O = (2E)-4-hydroxy-3-methylbut-2-enyl diphosphate + 2 reduced [2Fe-2S]-[ferredoxin] + 2 H(+)</text>
        <dbReference type="Rhea" id="RHEA:24825"/>
        <dbReference type="Rhea" id="RHEA-COMP:10000"/>
        <dbReference type="Rhea" id="RHEA-COMP:10001"/>
        <dbReference type="ChEBI" id="CHEBI:15377"/>
        <dbReference type="ChEBI" id="CHEBI:15378"/>
        <dbReference type="ChEBI" id="CHEBI:33737"/>
        <dbReference type="ChEBI" id="CHEBI:33738"/>
        <dbReference type="ChEBI" id="CHEBI:57623"/>
        <dbReference type="ChEBI" id="CHEBI:128753"/>
        <dbReference type="EC" id="1.17.7.4"/>
    </reaction>
</comment>
<dbReference type="GO" id="GO:0050992">
    <property type="term" value="P:dimethylallyl diphosphate biosynthetic process"/>
    <property type="evidence" value="ECO:0007669"/>
    <property type="project" value="UniProtKB-UniRule"/>
</dbReference>
<dbReference type="NCBIfam" id="TIGR00216">
    <property type="entry name" value="ispH_lytB"/>
    <property type="match status" value="1"/>
</dbReference>
<keyword evidence="6 9" id="KW-0408">Iron</keyword>
<dbReference type="Proteomes" id="UP000317778">
    <property type="component" value="Unassembled WGS sequence"/>
</dbReference>
<comment type="pathway">
    <text evidence="9">Isoprenoid biosynthesis; dimethylallyl diphosphate biosynthesis; dimethylallyl diphosphate from (2E)-4-hydroxy-3-methylbutenyl diphosphate: step 1/1.</text>
</comment>
<feature type="binding site" evidence="9">
    <location>
        <position position="12"/>
    </location>
    <ligand>
        <name>[4Fe-4S] cluster</name>
        <dbReference type="ChEBI" id="CHEBI:49883"/>
    </ligand>
</feature>
<comment type="similarity">
    <text evidence="9">Belongs to the IspH family.</text>
</comment>
<dbReference type="EMBL" id="NJBO01000010">
    <property type="protein sequence ID" value="TKJ42636.1"/>
    <property type="molecule type" value="Genomic_DNA"/>
</dbReference>
<evidence type="ECO:0000256" key="5">
    <source>
        <dbReference type="ARBA" id="ARBA00022989"/>
    </source>
</evidence>
<dbReference type="GO" id="GO:0016765">
    <property type="term" value="F:transferase activity, transferring alkyl or aryl (other than methyl) groups"/>
    <property type="evidence" value="ECO:0007669"/>
    <property type="project" value="InterPro"/>
</dbReference>
<comment type="pathway">
    <text evidence="9">Isoprenoid biosynthesis; isopentenyl diphosphate biosynthesis via DXP pathway; isopentenyl diphosphate from 1-deoxy-D-xylulose 5-phosphate: step 6/6.</text>
</comment>
<feature type="binding site" evidence="9">
    <location>
        <position position="73"/>
    </location>
    <ligand>
        <name>(2E)-4-hydroxy-3-methylbut-2-enyl diphosphate</name>
        <dbReference type="ChEBI" id="CHEBI:128753"/>
    </ligand>
</feature>
<feature type="transmembrane region" description="Helical" evidence="10">
    <location>
        <begin position="454"/>
        <end position="476"/>
    </location>
</feature>
<feature type="binding site" evidence="9">
    <location>
        <position position="221"/>
    </location>
    <ligand>
        <name>dimethylallyl diphosphate</name>
        <dbReference type="ChEBI" id="CHEBI:57623"/>
    </ligand>
</feature>
<feature type="binding site" evidence="9">
    <location>
        <position position="265"/>
    </location>
    <ligand>
        <name>(2E)-4-hydroxy-3-methylbut-2-enyl diphosphate</name>
        <dbReference type="ChEBI" id="CHEBI:128753"/>
    </ligand>
</feature>
<keyword evidence="9" id="KW-0560">Oxidoreductase</keyword>
<feature type="binding site" evidence="9">
    <location>
        <position position="95"/>
    </location>
    <ligand>
        <name>[4Fe-4S] cluster</name>
        <dbReference type="ChEBI" id="CHEBI:49883"/>
    </ligand>
</feature>
<dbReference type="CDD" id="cd13944">
    <property type="entry name" value="lytB_ispH"/>
    <property type="match status" value="1"/>
</dbReference>
<evidence type="ECO:0000256" key="3">
    <source>
        <dbReference type="ARBA" id="ARBA00022692"/>
    </source>
</evidence>
<keyword evidence="2 9" id="KW-0004">4Fe-4S</keyword>
<feature type="transmembrane region" description="Helical" evidence="10">
    <location>
        <begin position="429"/>
        <end position="448"/>
    </location>
</feature>
<proteinExistence type="inferred from homology"/>
<dbReference type="PANTHER" id="PTHR30426:SF0">
    <property type="entry name" value="4-HYDROXY-3-METHYLBUT-2-ENYL DIPHOSPHATE REDUCTASE"/>
    <property type="match status" value="1"/>
</dbReference>
<feature type="binding site" evidence="9">
    <location>
        <position position="123"/>
    </location>
    <ligand>
        <name>isopentenyl diphosphate</name>
        <dbReference type="ChEBI" id="CHEBI:128769"/>
    </ligand>
</feature>